<name>A0ABP9XIR6_9DEIO</name>
<keyword evidence="1" id="KW-0472">Membrane</keyword>
<keyword evidence="3" id="KW-1185">Reference proteome</keyword>
<dbReference type="RefSeq" id="WP_345456884.1">
    <property type="nucleotide sequence ID" value="NZ_BAABRV010000010.1"/>
</dbReference>
<accession>A0ABP9XIR6</accession>
<organism evidence="2 3">
    <name type="scientific">Deinococcus aluminii</name>
    <dbReference type="NCBI Taxonomy" id="1656885"/>
    <lineage>
        <taxon>Bacteria</taxon>
        <taxon>Thermotogati</taxon>
        <taxon>Deinococcota</taxon>
        <taxon>Deinococci</taxon>
        <taxon>Deinococcales</taxon>
        <taxon>Deinococcaceae</taxon>
        <taxon>Deinococcus</taxon>
    </lineage>
</organism>
<dbReference type="EMBL" id="BAABRV010000010">
    <property type="protein sequence ID" value="GAA5534778.1"/>
    <property type="molecule type" value="Genomic_DNA"/>
</dbReference>
<evidence type="ECO:0000256" key="1">
    <source>
        <dbReference type="SAM" id="Phobius"/>
    </source>
</evidence>
<evidence type="ECO:0008006" key="4">
    <source>
        <dbReference type="Google" id="ProtNLM"/>
    </source>
</evidence>
<protein>
    <recommendedName>
        <fullName evidence="4">VanZ family protein</fullName>
    </recommendedName>
</protein>
<feature type="transmembrane region" description="Helical" evidence="1">
    <location>
        <begin position="40"/>
        <end position="57"/>
    </location>
</feature>
<keyword evidence="1" id="KW-0812">Transmembrane</keyword>
<evidence type="ECO:0000313" key="2">
    <source>
        <dbReference type="EMBL" id="GAA5534778.1"/>
    </source>
</evidence>
<dbReference type="Proteomes" id="UP001404956">
    <property type="component" value="Unassembled WGS sequence"/>
</dbReference>
<reference evidence="2 3" key="1">
    <citation type="submission" date="2024-02" db="EMBL/GenBank/DDBJ databases">
        <title>Deinococcus aluminii NBRC 112889.</title>
        <authorList>
            <person name="Ichikawa N."/>
            <person name="Katano-Makiyama Y."/>
            <person name="Hidaka K."/>
        </authorList>
    </citation>
    <scope>NUCLEOTIDE SEQUENCE [LARGE SCALE GENOMIC DNA]</scope>
    <source>
        <strain evidence="2 3">NBRC 112889</strain>
    </source>
</reference>
<feature type="transmembrane region" description="Helical" evidence="1">
    <location>
        <begin position="7"/>
        <end position="28"/>
    </location>
</feature>
<proteinExistence type="predicted"/>
<evidence type="ECO:0000313" key="3">
    <source>
        <dbReference type="Proteomes" id="UP001404956"/>
    </source>
</evidence>
<comment type="caution">
    <text evidence="2">The sequence shown here is derived from an EMBL/GenBank/DDBJ whole genome shotgun (WGS) entry which is preliminary data.</text>
</comment>
<sequence length="68" mass="7431">MYPLVRCAVFGVWAAILLGLILLGLSVWQWHAGPADVAQMLDRSLGGVAGLWVGALMRDWARSRKRPG</sequence>
<keyword evidence="1" id="KW-1133">Transmembrane helix</keyword>
<gene>
    <name evidence="2" type="ORF">Dalu01_03192</name>
</gene>